<organism evidence="3 4">
    <name type="scientific">Chaetoceros tenuissimus</name>
    <dbReference type="NCBI Taxonomy" id="426638"/>
    <lineage>
        <taxon>Eukaryota</taxon>
        <taxon>Sar</taxon>
        <taxon>Stramenopiles</taxon>
        <taxon>Ochrophyta</taxon>
        <taxon>Bacillariophyta</taxon>
        <taxon>Coscinodiscophyceae</taxon>
        <taxon>Chaetocerotophycidae</taxon>
        <taxon>Chaetocerotales</taxon>
        <taxon>Chaetocerotaceae</taxon>
        <taxon>Chaetoceros</taxon>
    </lineage>
</organism>
<keyword evidence="2" id="KW-0732">Signal</keyword>
<feature type="signal peptide" evidence="2">
    <location>
        <begin position="1"/>
        <end position="22"/>
    </location>
</feature>
<dbReference type="Pfam" id="PF05991">
    <property type="entry name" value="NYN_YacP"/>
    <property type="match status" value="2"/>
</dbReference>
<evidence type="ECO:0000313" key="4">
    <source>
        <dbReference type="Proteomes" id="UP001054902"/>
    </source>
</evidence>
<feature type="compositionally biased region" description="Basic and acidic residues" evidence="1">
    <location>
        <begin position="361"/>
        <end position="376"/>
    </location>
</feature>
<dbReference type="InterPro" id="IPR010298">
    <property type="entry name" value="YacP-like"/>
</dbReference>
<keyword evidence="4" id="KW-1185">Reference proteome</keyword>
<dbReference type="PANTHER" id="PTHR34547">
    <property type="entry name" value="YACP-LIKE NYN DOMAIN PROTEIN"/>
    <property type="match status" value="1"/>
</dbReference>
<reference evidence="3 4" key="1">
    <citation type="journal article" date="2021" name="Sci. Rep.">
        <title>The genome of the diatom Chaetoceros tenuissimus carries an ancient integrated fragment of an extant virus.</title>
        <authorList>
            <person name="Hongo Y."/>
            <person name="Kimura K."/>
            <person name="Takaki Y."/>
            <person name="Yoshida Y."/>
            <person name="Baba S."/>
            <person name="Kobayashi G."/>
            <person name="Nagasaki K."/>
            <person name="Hano T."/>
            <person name="Tomaru Y."/>
        </authorList>
    </citation>
    <scope>NUCLEOTIDE SEQUENCE [LARGE SCALE GENOMIC DNA]</scope>
    <source>
        <strain evidence="3 4">NIES-3715</strain>
    </source>
</reference>
<dbReference type="Proteomes" id="UP001054902">
    <property type="component" value="Unassembled WGS sequence"/>
</dbReference>
<dbReference type="AlphaFoldDB" id="A0AAD3H8J5"/>
<name>A0AAD3H8J5_9STRA</name>
<protein>
    <recommendedName>
        <fullName evidence="5">NYN domain-containing protein</fullName>
    </recommendedName>
</protein>
<accession>A0AAD3H8J5</accession>
<sequence length="393" mass="43751">MKLRSIIGILSLIALHIVPCKAFIVPNIASPLRQCHEDTVLWMGKGDGKKKRKKKSSSTPSLSSIPQEPAPLRVTSDSNVSVRRQIQWARMKKDINNSGTAFRQKNVKRTSYRKSLDEEEIEEARLERQKRGQEPDWDVILNATASSPLVIVDAYNVIHKWPRLKKWMGKGMVSKARELLIHDMEELRALKGWRLEVVFDGFGRNTNGPLGDAPGSQKIRERISKPDQQASKTVTDNNVRVVFSGAGTSADGYIEKRCFEAKQVTEGKLTGSLIVVSDDNMIRSAACNAGALCMSSGHMVDELKALRKATMYRVEAAVAKANGHDVRPAQLQGKATPNAFLKGRGNVIIEDKRNKPKKNRKKDESEHTKTLDDLKKGTTSVPSWAIVPPKDKI</sequence>
<feature type="region of interest" description="Disordered" evidence="1">
    <location>
        <begin position="43"/>
        <end position="78"/>
    </location>
</feature>
<dbReference type="PANTHER" id="PTHR34547:SF1">
    <property type="entry name" value="YACP-LIKE NYN DOMAIN PROTEIN"/>
    <property type="match status" value="1"/>
</dbReference>
<evidence type="ECO:0000256" key="1">
    <source>
        <dbReference type="SAM" id="MobiDB-lite"/>
    </source>
</evidence>
<proteinExistence type="predicted"/>
<comment type="caution">
    <text evidence="3">The sequence shown here is derived from an EMBL/GenBank/DDBJ whole genome shotgun (WGS) entry which is preliminary data.</text>
</comment>
<evidence type="ECO:0008006" key="5">
    <source>
        <dbReference type="Google" id="ProtNLM"/>
    </source>
</evidence>
<gene>
    <name evidence="3" type="ORF">CTEN210_10390</name>
</gene>
<feature type="chain" id="PRO_5041992199" description="NYN domain-containing protein" evidence="2">
    <location>
        <begin position="23"/>
        <end position="393"/>
    </location>
</feature>
<evidence type="ECO:0000256" key="2">
    <source>
        <dbReference type="SAM" id="SignalP"/>
    </source>
</evidence>
<feature type="region of interest" description="Disordered" evidence="1">
    <location>
        <begin position="346"/>
        <end position="393"/>
    </location>
</feature>
<evidence type="ECO:0000313" key="3">
    <source>
        <dbReference type="EMBL" id="GFH53914.1"/>
    </source>
</evidence>
<dbReference type="EMBL" id="BLLK01000047">
    <property type="protein sequence ID" value="GFH53914.1"/>
    <property type="molecule type" value="Genomic_DNA"/>
</dbReference>